<accession>A0A3G5BHJ2</accession>
<sequence length="37" mass="3920">MNDSHTQGGCQARVAERDFLLLVRGEGGFGSAERASP</sequence>
<evidence type="ECO:0000313" key="1">
    <source>
        <dbReference type="EMBL" id="AYV99291.1"/>
    </source>
</evidence>
<protein>
    <submittedName>
        <fullName evidence="1">Wssv131</fullName>
    </submittedName>
</protein>
<organism evidence="1">
    <name type="scientific">White spot syndrome virus</name>
    <dbReference type="NCBI Taxonomy" id="342409"/>
    <lineage>
        <taxon>Viruses</taxon>
        <taxon>Viruses incertae sedis</taxon>
        <taxon>Naldaviricetes</taxon>
        <taxon>Nimaviridae</taxon>
        <taxon>Whispovirus</taxon>
    </lineage>
</organism>
<dbReference type="EMBL" id="MH883318">
    <property type="protein sequence ID" value="AYV99291.1"/>
    <property type="molecule type" value="Genomic_DNA"/>
</dbReference>
<reference evidence="1" key="1">
    <citation type="submission" date="2018-09" db="EMBL/GenBank/DDBJ databases">
        <authorList>
            <person name="Katneni V.K."/>
            <person name="Shashi Shekhar M."/>
            <person name="Karthic K."/>
            <person name="Jangam A.K."/>
            <person name="Vijayan K.K."/>
        </authorList>
    </citation>
    <scope>NUCLEOTIDE SEQUENCE</scope>
    <source>
        <strain evidence="1">WSSV_CIBA_002</strain>
    </source>
</reference>
<proteinExistence type="predicted"/>
<name>A0A3G5BHJ2_9VIRU</name>